<feature type="domain" description="ABC transporter" evidence="10">
    <location>
        <begin position="25"/>
        <end position="262"/>
    </location>
</feature>
<keyword evidence="9" id="KW-0472">Membrane</keyword>
<evidence type="ECO:0000256" key="8">
    <source>
        <dbReference type="ARBA" id="ARBA00022967"/>
    </source>
</evidence>
<dbReference type="InterPro" id="IPR050107">
    <property type="entry name" value="ABC_carbohydrate_import_ATPase"/>
</dbReference>
<evidence type="ECO:0000256" key="5">
    <source>
        <dbReference type="ARBA" id="ARBA00022737"/>
    </source>
</evidence>
<evidence type="ECO:0000256" key="4">
    <source>
        <dbReference type="ARBA" id="ARBA00022597"/>
    </source>
</evidence>
<dbReference type="PANTHER" id="PTHR43790">
    <property type="entry name" value="CARBOHYDRATE TRANSPORT ATP-BINDING PROTEIN MG119-RELATED"/>
    <property type="match status" value="1"/>
</dbReference>
<keyword evidence="4" id="KW-0762">Sugar transport</keyword>
<dbReference type="GO" id="GO:0005524">
    <property type="term" value="F:ATP binding"/>
    <property type="evidence" value="ECO:0007669"/>
    <property type="project" value="UniProtKB-KW"/>
</dbReference>
<keyword evidence="7 11" id="KW-0067">ATP-binding</keyword>
<proteinExistence type="predicted"/>
<name>A0A1R3VBJ6_9HYPH</name>
<evidence type="ECO:0000313" key="11">
    <source>
        <dbReference type="EMBL" id="SIT57263.1"/>
    </source>
</evidence>
<keyword evidence="12" id="KW-1185">Reference proteome</keyword>
<gene>
    <name evidence="11" type="primary">rbsA</name>
    <name evidence="11" type="ORF">BQ8794_320085</name>
</gene>
<dbReference type="GO" id="GO:0016887">
    <property type="term" value="F:ATP hydrolysis activity"/>
    <property type="evidence" value="ECO:0007669"/>
    <property type="project" value="InterPro"/>
</dbReference>
<evidence type="ECO:0000259" key="10">
    <source>
        <dbReference type="PROSITE" id="PS50893"/>
    </source>
</evidence>
<feature type="domain" description="ABC transporter" evidence="10">
    <location>
        <begin position="261"/>
        <end position="511"/>
    </location>
</feature>
<dbReference type="PANTHER" id="PTHR43790:SF9">
    <property type="entry name" value="GALACTOFURANOSE TRANSPORTER ATP-BINDING PROTEIN YTFR"/>
    <property type="match status" value="1"/>
</dbReference>
<reference evidence="12" key="1">
    <citation type="submission" date="2017-01" db="EMBL/GenBank/DDBJ databases">
        <authorList>
            <person name="Brunel B."/>
        </authorList>
    </citation>
    <scope>NUCLEOTIDE SEQUENCE [LARGE SCALE GENOMIC DNA]</scope>
</reference>
<keyword evidence="5" id="KW-0677">Repeat</keyword>
<dbReference type="STRING" id="1631249.BQ8794_320085"/>
<dbReference type="InterPro" id="IPR003439">
    <property type="entry name" value="ABC_transporter-like_ATP-bd"/>
</dbReference>
<sequence>MTKAPFSPQRENDFSKQKAAPALVLEMRRIHKRFPGVNALKDVSFTVSHGGVHGVIGENGAGKSTLMRVLSGAYIADEGEVVVDGKVVPSPTPDAMLRLGIAVIYQELAQAPHLTVAENIFLGRLTKTKLGTVDWPGVREGAREVLGRLGFDVSPEARIDQISVAQRQMVEIAKAIARDARIIVLDEPSAVLGDSELAHLFNIIRRLSREHGVSFIYITHRLKELFEICDDVTVMRDGEVVASTPIASTNTGELIRHMVGRELKDVFPKRVEPGSEIRLRVSNLTRDGILDNISFDVRRGEILGVCGLAGSGRTEVLRAIAGADRIDAGSVEVDGKAVSIDTPQKGLAVGIGLLPEDRKTEGLFLDQSVGFNITVSKLGLVSWRGLIRPSSENSVVSRFIRQMRIKTPAAGTKVRTLSGGNQQKCGIARQLHAGNEILLVDEPTRGVDVAAKREIYDLLVELTATRGSSVVMVSSELPEILGLCHRILVMRQGCVAAILEGPGATEEQIMSHAVWH</sequence>
<dbReference type="Proteomes" id="UP000188388">
    <property type="component" value="Unassembled WGS sequence"/>
</dbReference>
<organism evidence="11 12">
    <name type="scientific">Mesorhizobium prunaredense</name>
    <dbReference type="NCBI Taxonomy" id="1631249"/>
    <lineage>
        <taxon>Bacteria</taxon>
        <taxon>Pseudomonadati</taxon>
        <taxon>Pseudomonadota</taxon>
        <taxon>Alphaproteobacteria</taxon>
        <taxon>Hyphomicrobiales</taxon>
        <taxon>Phyllobacteriaceae</taxon>
        <taxon>Mesorhizobium</taxon>
    </lineage>
</organism>
<dbReference type="InterPro" id="IPR027417">
    <property type="entry name" value="P-loop_NTPase"/>
</dbReference>
<dbReference type="FunFam" id="3.40.50.300:FF:000127">
    <property type="entry name" value="Ribose import ATP-binding protein RbsA"/>
    <property type="match status" value="1"/>
</dbReference>
<keyword evidence="3" id="KW-1003">Cell membrane</keyword>
<dbReference type="GO" id="GO:0005886">
    <property type="term" value="C:plasma membrane"/>
    <property type="evidence" value="ECO:0007669"/>
    <property type="project" value="UniProtKB-SubCell"/>
</dbReference>
<comment type="subcellular location">
    <subcellularLocation>
        <location evidence="1">Cell membrane</location>
        <topology evidence="1">Peripheral membrane protein</topology>
    </subcellularLocation>
</comment>
<dbReference type="PROSITE" id="PS50893">
    <property type="entry name" value="ABC_TRANSPORTER_2"/>
    <property type="match status" value="2"/>
</dbReference>
<evidence type="ECO:0000256" key="2">
    <source>
        <dbReference type="ARBA" id="ARBA00022448"/>
    </source>
</evidence>
<dbReference type="AlphaFoldDB" id="A0A1R3VBJ6"/>
<protein>
    <submittedName>
        <fullName evidence="11">Fused D-ribose transporter subunits of ABC superfamily: ATP-binding components</fullName>
    </submittedName>
</protein>
<evidence type="ECO:0000256" key="3">
    <source>
        <dbReference type="ARBA" id="ARBA00022475"/>
    </source>
</evidence>
<evidence type="ECO:0000256" key="6">
    <source>
        <dbReference type="ARBA" id="ARBA00022741"/>
    </source>
</evidence>
<evidence type="ECO:0000256" key="9">
    <source>
        <dbReference type="ARBA" id="ARBA00023136"/>
    </source>
</evidence>
<dbReference type="CDD" id="cd03215">
    <property type="entry name" value="ABC_Carb_Monos_II"/>
    <property type="match status" value="1"/>
</dbReference>
<dbReference type="EMBL" id="FTPD01000026">
    <property type="protein sequence ID" value="SIT57263.1"/>
    <property type="molecule type" value="Genomic_DNA"/>
</dbReference>
<dbReference type="SMART" id="SM00382">
    <property type="entry name" value="AAA"/>
    <property type="match status" value="2"/>
</dbReference>
<dbReference type="SUPFAM" id="SSF52540">
    <property type="entry name" value="P-loop containing nucleoside triphosphate hydrolases"/>
    <property type="match status" value="2"/>
</dbReference>
<dbReference type="Gene3D" id="3.40.50.300">
    <property type="entry name" value="P-loop containing nucleotide triphosphate hydrolases"/>
    <property type="match status" value="2"/>
</dbReference>
<dbReference type="Pfam" id="PF00005">
    <property type="entry name" value="ABC_tran"/>
    <property type="match status" value="2"/>
</dbReference>
<evidence type="ECO:0000313" key="12">
    <source>
        <dbReference type="Proteomes" id="UP000188388"/>
    </source>
</evidence>
<keyword evidence="6" id="KW-0547">Nucleotide-binding</keyword>
<keyword evidence="2" id="KW-0813">Transport</keyword>
<keyword evidence="8" id="KW-1278">Translocase</keyword>
<evidence type="ECO:0000256" key="1">
    <source>
        <dbReference type="ARBA" id="ARBA00004202"/>
    </source>
</evidence>
<dbReference type="CDD" id="cd03216">
    <property type="entry name" value="ABC_Carb_Monos_I"/>
    <property type="match status" value="1"/>
</dbReference>
<accession>A0A1R3VBJ6</accession>
<evidence type="ECO:0000256" key="7">
    <source>
        <dbReference type="ARBA" id="ARBA00022840"/>
    </source>
</evidence>
<dbReference type="InterPro" id="IPR003593">
    <property type="entry name" value="AAA+_ATPase"/>
</dbReference>